<proteinExistence type="predicted"/>
<dbReference type="EMBL" id="JAGSYN010000167">
    <property type="protein sequence ID" value="KAG7662569.1"/>
    <property type="molecule type" value="Genomic_DNA"/>
</dbReference>
<feature type="region of interest" description="Disordered" evidence="1">
    <location>
        <begin position="521"/>
        <end position="556"/>
    </location>
</feature>
<feature type="region of interest" description="Disordered" evidence="1">
    <location>
        <begin position="1"/>
        <end position="20"/>
    </location>
</feature>
<sequence length="556" mass="61723">MSNISIHSLQPPSNGNDNHSASPIPILLKLNQDILTHLKNSSINGNNVKLIVNQGNYSIRISDNLEFPCMKLPETLNVDLYSLNSSKSSQYQGRIQTRLNVITDSKKIKQIVNTAAAAATTTSSQSTPFASPMIGTTPSIPSVPSTPLQPTKINYNNYSINNDSQDMIVKKFIYLLALGPISYNKITQYLNYQNIGPLIDEYTQIYDPRDTFIQDDIFPNGATLSTSKQYILKDKSYKDLLVWKWTSYGDYERNLIINNINRALSRLGYSITHPLRKKLCEPPAPESSELDNNSEDDQDKKSIRLGGAILGSNTKNSKKSKIVSKRVISNSSDDDDKLKNSQSSIRLDVTKSQSLPIKSNKRKLSSSSIGSSDDDGSISSSSSSGSTSSSKKIKLEFTSGNVTSPSSEEDETVLPSTPISGSNRQLTPSIPNSSHGKKLEYYTNLAMKFKSKYQEYSNLYLSLQSTTNNTTSTKKEKLVKLFELHQLLSKWKKLLWDFDRESKEKKGNQFMSLNKHKLSESITTTGGTGAGRIQKPKVNGNGNSSSKKKTKQLLDY</sequence>
<comment type="caution">
    <text evidence="2">The sequence shown here is derived from an EMBL/GenBank/DDBJ whole genome shotgun (WGS) entry which is preliminary data.</text>
</comment>
<feature type="compositionally biased region" description="Polar residues" evidence="1">
    <location>
        <begin position="414"/>
        <end position="434"/>
    </location>
</feature>
<accession>A0A8J5UXT6</accession>
<evidence type="ECO:0000256" key="1">
    <source>
        <dbReference type="SAM" id="MobiDB-lite"/>
    </source>
</evidence>
<feature type="compositionally biased region" description="Acidic residues" evidence="1">
    <location>
        <begin position="288"/>
        <end position="297"/>
    </location>
</feature>
<feature type="compositionally biased region" description="Basic residues" evidence="1">
    <location>
        <begin position="546"/>
        <end position="556"/>
    </location>
</feature>
<dbReference type="Proteomes" id="UP000694255">
    <property type="component" value="Unassembled WGS sequence"/>
</dbReference>
<dbReference type="OrthoDB" id="2587563at2759"/>
<dbReference type="GeneID" id="73470666"/>
<dbReference type="AlphaFoldDB" id="A0A8J5UXT6"/>
<feature type="region of interest" description="Disordered" evidence="1">
    <location>
        <begin position="278"/>
        <end position="434"/>
    </location>
</feature>
<protein>
    <submittedName>
        <fullName evidence="2">Uncharacterized protein</fullName>
    </submittedName>
</protein>
<keyword evidence="3" id="KW-1185">Reference proteome</keyword>
<name>A0A8J5UXT6_9ASCO</name>
<evidence type="ECO:0000313" key="2">
    <source>
        <dbReference type="EMBL" id="KAG7662569.1"/>
    </source>
</evidence>
<feature type="compositionally biased region" description="Low complexity" evidence="1">
    <location>
        <begin position="365"/>
        <end position="390"/>
    </location>
</feature>
<organism evidence="2 3">
    <name type="scientific">[Candida] subhashii</name>
    <dbReference type="NCBI Taxonomy" id="561895"/>
    <lineage>
        <taxon>Eukaryota</taxon>
        <taxon>Fungi</taxon>
        <taxon>Dikarya</taxon>
        <taxon>Ascomycota</taxon>
        <taxon>Saccharomycotina</taxon>
        <taxon>Pichiomycetes</taxon>
        <taxon>Debaryomycetaceae</taxon>
        <taxon>Spathaspora</taxon>
    </lineage>
</organism>
<reference evidence="2 3" key="1">
    <citation type="journal article" date="2021" name="DNA Res.">
        <title>Genome analysis of Candida subhashii reveals its hybrid nature and dual mitochondrial genome conformations.</title>
        <authorList>
            <person name="Mixao V."/>
            <person name="Hegedusova E."/>
            <person name="Saus E."/>
            <person name="Pryszcz L.P."/>
            <person name="Cillingova A."/>
            <person name="Nosek J."/>
            <person name="Gabaldon T."/>
        </authorList>
    </citation>
    <scope>NUCLEOTIDE SEQUENCE [LARGE SCALE GENOMIC DNA]</scope>
    <source>
        <strain evidence="2 3">CBS 10753</strain>
    </source>
</reference>
<evidence type="ECO:0000313" key="3">
    <source>
        <dbReference type="Proteomes" id="UP000694255"/>
    </source>
</evidence>
<gene>
    <name evidence="2" type="ORF">J8A68_003866</name>
</gene>
<dbReference type="RefSeq" id="XP_049262802.1">
    <property type="nucleotide sequence ID" value="XM_049407766.1"/>
</dbReference>